<proteinExistence type="predicted"/>
<dbReference type="Pfam" id="PF00005">
    <property type="entry name" value="ABC_tran"/>
    <property type="match status" value="1"/>
</dbReference>
<dbReference type="EMBL" id="UOEM01000020">
    <property type="protein sequence ID" value="VAW10774.1"/>
    <property type="molecule type" value="Genomic_DNA"/>
</dbReference>
<dbReference type="SUPFAM" id="SSF52540">
    <property type="entry name" value="P-loop containing nucleoside triphosphate hydrolases"/>
    <property type="match status" value="1"/>
</dbReference>
<organism evidence="4">
    <name type="scientific">hydrothermal vent metagenome</name>
    <dbReference type="NCBI Taxonomy" id="652676"/>
    <lineage>
        <taxon>unclassified sequences</taxon>
        <taxon>metagenomes</taxon>
        <taxon>ecological metagenomes</taxon>
    </lineage>
</organism>
<dbReference type="PANTHER" id="PTHR43790:SF8">
    <property type="entry name" value="SUGAR ABC TRANSPORTER ATP-BINDING PROTEIN"/>
    <property type="match status" value="1"/>
</dbReference>
<evidence type="ECO:0000256" key="2">
    <source>
        <dbReference type="ARBA" id="ARBA00022840"/>
    </source>
</evidence>
<dbReference type="GO" id="GO:0005524">
    <property type="term" value="F:ATP binding"/>
    <property type="evidence" value="ECO:0007669"/>
    <property type="project" value="UniProtKB-KW"/>
</dbReference>
<keyword evidence="1" id="KW-0547">Nucleotide-binding</keyword>
<keyword evidence="2" id="KW-0067">ATP-binding</keyword>
<evidence type="ECO:0000256" key="1">
    <source>
        <dbReference type="ARBA" id="ARBA00022741"/>
    </source>
</evidence>
<dbReference type="PANTHER" id="PTHR43790">
    <property type="entry name" value="CARBOHYDRATE TRANSPORT ATP-BINDING PROTEIN MG119-RELATED"/>
    <property type="match status" value="1"/>
</dbReference>
<dbReference type="Gene3D" id="3.40.50.300">
    <property type="entry name" value="P-loop containing nucleotide triphosphate hydrolases"/>
    <property type="match status" value="1"/>
</dbReference>
<dbReference type="InterPro" id="IPR027417">
    <property type="entry name" value="P-loop_NTPase"/>
</dbReference>
<feature type="domain" description="ABC transporter" evidence="3">
    <location>
        <begin position="8"/>
        <end position="248"/>
    </location>
</feature>
<dbReference type="CDD" id="cd03216">
    <property type="entry name" value="ABC_Carb_Monos_I"/>
    <property type="match status" value="1"/>
</dbReference>
<reference evidence="4" key="1">
    <citation type="submission" date="2018-06" db="EMBL/GenBank/DDBJ databases">
        <authorList>
            <person name="Zhirakovskaya E."/>
        </authorList>
    </citation>
    <scope>NUCLEOTIDE SEQUENCE</scope>
</reference>
<dbReference type="SMART" id="SM00382">
    <property type="entry name" value="AAA"/>
    <property type="match status" value="1"/>
</dbReference>
<evidence type="ECO:0000313" key="4">
    <source>
        <dbReference type="EMBL" id="VAW10774.1"/>
    </source>
</evidence>
<protein>
    <recommendedName>
        <fullName evidence="3">ABC transporter domain-containing protein</fullName>
    </recommendedName>
</protein>
<dbReference type="InterPro" id="IPR003439">
    <property type="entry name" value="ABC_transporter-like_ATP-bd"/>
</dbReference>
<dbReference type="InterPro" id="IPR003593">
    <property type="entry name" value="AAA+_ATPase"/>
</dbReference>
<dbReference type="GO" id="GO:0016887">
    <property type="term" value="F:ATP hydrolysis activity"/>
    <property type="evidence" value="ECO:0007669"/>
    <property type="project" value="InterPro"/>
</dbReference>
<evidence type="ECO:0000259" key="3">
    <source>
        <dbReference type="PROSITE" id="PS50893"/>
    </source>
</evidence>
<dbReference type="AlphaFoldDB" id="A0A3B0TQ77"/>
<gene>
    <name evidence="4" type="ORF">MNBD_ALPHA09-877</name>
</gene>
<dbReference type="PROSITE" id="PS50893">
    <property type="entry name" value="ABC_TRANSPORTER_2"/>
    <property type="match status" value="1"/>
</dbReference>
<sequence>MTPPNQLIRLENIYMSFGRVEVLNGVSMSVTHGEIVALVGDNGAGKSTLIKIITGVHSPTSGQVVIKGEPVKLSSAQASRRLGIETVYQERALADQQEIWRNVFAGREITNRLGFMDIARQRREAEKLMRTRMGFTSRAITIESEVKGLSGGEKQGVAIARALYFEADLIILDEPTMGLGLKETEKVLDFVRDIRDQGKSAILIDHNILHVYAVADRFIVLDRGLIAGEFTRDQISRDQLVEMMVNLHQTGQMEAAPAHG</sequence>
<accession>A0A3B0TQ77</accession>
<name>A0A3B0TQ77_9ZZZZ</name>
<dbReference type="InterPro" id="IPR050107">
    <property type="entry name" value="ABC_carbohydrate_import_ATPase"/>
</dbReference>